<dbReference type="EMBL" id="LR877147">
    <property type="protein sequence ID" value="CAD2214650.1"/>
    <property type="molecule type" value="Genomic_DNA"/>
</dbReference>
<dbReference type="GO" id="GO:0016020">
    <property type="term" value="C:membrane"/>
    <property type="evidence" value="ECO:0007669"/>
    <property type="project" value="GOC"/>
</dbReference>
<organism evidence="10 11">
    <name type="scientific">Angomonas deanei</name>
    <dbReference type="NCBI Taxonomy" id="59799"/>
    <lineage>
        <taxon>Eukaryota</taxon>
        <taxon>Discoba</taxon>
        <taxon>Euglenozoa</taxon>
        <taxon>Kinetoplastea</taxon>
        <taxon>Metakinetoplastina</taxon>
        <taxon>Trypanosomatida</taxon>
        <taxon>Trypanosomatidae</taxon>
        <taxon>Strigomonadinae</taxon>
        <taxon>Angomonas</taxon>
    </lineage>
</organism>
<feature type="domain" description="Aminotransferase class I/classII large" evidence="9">
    <location>
        <begin position="163"/>
        <end position="520"/>
    </location>
</feature>
<dbReference type="InterPro" id="IPR015421">
    <property type="entry name" value="PyrdxlP-dep_Trfase_major"/>
</dbReference>
<dbReference type="AlphaFoldDB" id="A0A7G2C4J2"/>
<evidence type="ECO:0000256" key="3">
    <source>
        <dbReference type="ARBA" id="ARBA00013220"/>
    </source>
</evidence>
<reference evidence="10 11" key="1">
    <citation type="submission" date="2020-08" db="EMBL/GenBank/DDBJ databases">
        <authorList>
            <person name="Newling K."/>
            <person name="Davey J."/>
            <person name="Forrester S."/>
        </authorList>
    </citation>
    <scope>NUCLEOTIDE SEQUENCE [LARGE SCALE GENOMIC DNA]</scope>
    <source>
        <strain evidence="11">Crithidia deanei Carvalho (ATCC PRA-265)</strain>
    </source>
</reference>
<dbReference type="Pfam" id="PF00155">
    <property type="entry name" value="Aminotran_1_2"/>
    <property type="match status" value="1"/>
</dbReference>
<accession>A0A7G2C4J2</accession>
<protein>
    <recommendedName>
        <fullName evidence="3">serine C-palmitoyltransferase</fullName>
        <ecNumber evidence="3">2.3.1.50</ecNumber>
    </recommendedName>
</protein>
<dbReference type="VEuPathDB" id="TriTrypDB:ADEAN_000210100"/>
<dbReference type="GO" id="GO:0008483">
    <property type="term" value="F:transaminase activity"/>
    <property type="evidence" value="ECO:0007669"/>
    <property type="project" value="UniProtKB-KW"/>
</dbReference>
<name>A0A7G2C4J2_9TRYP</name>
<dbReference type="PROSITE" id="PS00599">
    <property type="entry name" value="AA_TRANSFER_CLASS_2"/>
    <property type="match status" value="1"/>
</dbReference>
<feature type="compositionally biased region" description="Polar residues" evidence="8">
    <location>
        <begin position="33"/>
        <end position="50"/>
    </location>
</feature>
<evidence type="ECO:0000256" key="7">
    <source>
        <dbReference type="RuleBase" id="RU003693"/>
    </source>
</evidence>
<dbReference type="Gene3D" id="3.40.640.10">
    <property type="entry name" value="Type I PLP-dependent aspartate aminotransferase-like (Major domain)"/>
    <property type="match status" value="1"/>
</dbReference>
<comment type="similarity">
    <text evidence="2 7">Belongs to the class-II pyridoxal-phosphate-dependent aminotransferase family.</text>
</comment>
<dbReference type="GO" id="GO:0004758">
    <property type="term" value="F:serine C-palmitoyltransferase activity"/>
    <property type="evidence" value="ECO:0007669"/>
    <property type="project" value="UniProtKB-EC"/>
</dbReference>
<dbReference type="InterPro" id="IPR050087">
    <property type="entry name" value="AON_synthase_class-II"/>
</dbReference>
<dbReference type="Gene3D" id="3.90.1150.10">
    <property type="entry name" value="Aspartate Aminotransferase, domain 1"/>
    <property type="match status" value="1"/>
</dbReference>
<dbReference type="Proteomes" id="UP000515908">
    <property type="component" value="Chromosome 03"/>
</dbReference>
<evidence type="ECO:0000256" key="4">
    <source>
        <dbReference type="ARBA" id="ARBA00022679"/>
    </source>
</evidence>
<dbReference type="EC" id="2.3.1.50" evidence="3"/>
<comment type="catalytic activity">
    <reaction evidence="6">
        <text>L-serine + hexadecanoyl-CoA + H(+) = 3-oxosphinganine + CO2 + CoA</text>
        <dbReference type="Rhea" id="RHEA:14761"/>
        <dbReference type="ChEBI" id="CHEBI:15378"/>
        <dbReference type="ChEBI" id="CHEBI:16526"/>
        <dbReference type="ChEBI" id="CHEBI:33384"/>
        <dbReference type="ChEBI" id="CHEBI:57287"/>
        <dbReference type="ChEBI" id="CHEBI:57379"/>
        <dbReference type="ChEBI" id="CHEBI:58299"/>
        <dbReference type="EC" id="2.3.1.50"/>
    </reaction>
</comment>
<dbReference type="InterPro" id="IPR004839">
    <property type="entry name" value="Aminotransferase_I/II_large"/>
</dbReference>
<keyword evidence="10" id="KW-0032">Aminotransferase</keyword>
<evidence type="ECO:0000256" key="2">
    <source>
        <dbReference type="ARBA" id="ARBA00008392"/>
    </source>
</evidence>
<proteinExistence type="inferred from homology"/>
<sequence>MSTTYEPNVEVADKESLDQIKSSIRAAEETISENKINQLSEEQTGTQTPQSEEVENHPHSEEPEPSLWTKATSYITLILFLCMAHIREFYRKFFPRADSFHKEGYAPIVKDFDSYWNRRFYRRIRDCFARPIDSRPSRVIGIVERFAKDMNADYEYTDRIIPAINLGSYNYLGFAEDTPSITYDVLDSLDVLGVASCSSPQEVGQNACVAKLEKEFAHFIGKEDAIICGMGFGTNFRGIPGLVGKGCLAISDSLNHSSLVNGVRSSGAKVQVFKHGRYDLLEKLLRDAVVLGQNPAGDYKPYTRIVIIVEGIYSMEGEIINLKKVVELKKKYKALLFVDEAHSIGALGKSGRGVCEHCGVNPKDVDVLMGTFTKSFGSIGGYIASTSIVVDHLRRHSCIALHCDTLAPPCAQQVLSVLDVMLGKDGTTLGQDRIKQLKDNSRFFRQGLIRLGFTVLGDDASPVVPVMCYNLGKLPALARLCLERGVAIVVVGYPATPLLESRVRFCVSAAHTREDLEYTLSVMEELSKEVYLDYNHSKYVLPIKG</sequence>
<evidence type="ECO:0000313" key="10">
    <source>
        <dbReference type="EMBL" id="CAD2214650.1"/>
    </source>
</evidence>
<dbReference type="SUPFAM" id="SSF53383">
    <property type="entry name" value="PLP-dependent transferases"/>
    <property type="match status" value="1"/>
</dbReference>
<evidence type="ECO:0000256" key="8">
    <source>
        <dbReference type="SAM" id="MobiDB-lite"/>
    </source>
</evidence>
<dbReference type="GO" id="GO:0017059">
    <property type="term" value="C:serine palmitoyltransferase complex"/>
    <property type="evidence" value="ECO:0007669"/>
    <property type="project" value="TreeGrafter"/>
</dbReference>
<keyword evidence="4 10" id="KW-0808">Transferase</keyword>
<gene>
    <name evidence="10" type="ORF">ADEAN_000210100</name>
</gene>
<dbReference type="GO" id="GO:0046513">
    <property type="term" value="P:ceramide biosynthetic process"/>
    <property type="evidence" value="ECO:0007669"/>
    <property type="project" value="TreeGrafter"/>
</dbReference>
<evidence type="ECO:0000259" key="9">
    <source>
        <dbReference type="Pfam" id="PF00155"/>
    </source>
</evidence>
<dbReference type="GO" id="GO:0046512">
    <property type="term" value="P:sphingosine biosynthetic process"/>
    <property type="evidence" value="ECO:0007669"/>
    <property type="project" value="TreeGrafter"/>
</dbReference>
<evidence type="ECO:0000256" key="6">
    <source>
        <dbReference type="ARBA" id="ARBA00048528"/>
    </source>
</evidence>
<dbReference type="PANTHER" id="PTHR13693:SF3">
    <property type="entry name" value="LD36009P"/>
    <property type="match status" value="1"/>
</dbReference>
<evidence type="ECO:0000313" key="11">
    <source>
        <dbReference type="Proteomes" id="UP000515908"/>
    </source>
</evidence>
<dbReference type="OrthoDB" id="65434at2759"/>
<comment type="cofactor">
    <cofactor evidence="1 7">
        <name>pyridoxal 5'-phosphate</name>
        <dbReference type="ChEBI" id="CHEBI:597326"/>
    </cofactor>
</comment>
<dbReference type="InterPro" id="IPR015422">
    <property type="entry name" value="PyrdxlP-dep_Trfase_small"/>
</dbReference>
<keyword evidence="5 7" id="KW-0663">Pyridoxal phosphate</keyword>
<keyword evidence="11" id="KW-1185">Reference proteome</keyword>
<dbReference type="InterPro" id="IPR015424">
    <property type="entry name" value="PyrdxlP-dep_Trfase"/>
</dbReference>
<dbReference type="InterPro" id="IPR001917">
    <property type="entry name" value="Aminotrans_II_pyridoxalP_BS"/>
</dbReference>
<dbReference type="PANTHER" id="PTHR13693">
    <property type="entry name" value="CLASS II AMINOTRANSFERASE/8-AMINO-7-OXONONANOATE SYNTHASE"/>
    <property type="match status" value="1"/>
</dbReference>
<dbReference type="GO" id="GO:0030170">
    <property type="term" value="F:pyridoxal phosphate binding"/>
    <property type="evidence" value="ECO:0007669"/>
    <property type="project" value="InterPro"/>
</dbReference>
<feature type="region of interest" description="Disordered" evidence="8">
    <location>
        <begin position="29"/>
        <end position="65"/>
    </location>
</feature>
<evidence type="ECO:0000256" key="1">
    <source>
        <dbReference type="ARBA" id="ARBA00001933"/>
    </source>
</evidence>
<evidence type="ECO:0000256" key="5">
    <source>
        <dbReference type="ARBA" id="ARBA00022898"/>
    </source>
</evidence>